<proteinExistence type="predicted"/>
<keyword evidence="2" id="KW-1185">Reference proteome</keyword>
<comment type="caution">
    <text evidence="1">The sequence shown here is derived from an EMBL/GenBank/DDBJ whole genome shotgun (WGS) entry which is preliminary data.</text>
</comment>
<dbReference type="EMBL" id="JARBHB010000003">
    <property type="protein sequence ID" value="KAJ8888637.1"/>
    <property type="molecule type" value="Genomic_DNA"/>
</dbReference>
<protein>
    <submittedName>
        <fullName evidence="1">Uncharacterized protein</fullName>
    </submittedName>
</protein>
<evidence type="ECO:0000313" key="1">
    <source>
        <dbReference type="EMBL" id="KAJ8888637.1"/>
    </source>
</evidence>
<accession>A0ABQ9HWJ0</accession>
<evidence type="ECO:0000313" key="2">
    <source>
        <dbReference type="Proteomes" id="UP001159363"/>
    </source>
</evidence>
<dbReference type="Proteomes" id="UP001159363">
    <property type="component" value="Chromosome 3"/>
</dbReference>
<reference evidence="1 2" key="1">
    <citation type="submission" date="2023-02" db="EMBL/GenBank/DDBJ databases">
        <title>LHISI_Scaffold_Assembly.</title>
        <authorList>
            <person name="Stuart O.P."/>
            <person name="Cleave R."/>
            <person name="Magrath M.J.L."/>
            <person name="Mikheyev A.S."/>
        </authorList>
    </citation>
    <scope>NUCLEOTIDE SEQUENCE [LARGE SCALE GENOMIC DNA]</scope>
    <source>
        <strain evidence="1">Daus_M_001</strain>
        <tissue evidence="1">Leg muscle</tissue>
    </source>
</reference>
<name>A0ABQ9HWJ0_9NEOP</name>
<sequence>MCFQSYIPIHKLDHPAVREYFAKHVSRSGNLPSGSALRKNYVPACGENMKLKVKATINDQPIVIVADETSDSNSRCLCNFAEDNDTNSSARSIFGKLYISEHCRWDFLQSGNN</sequence>
<gene>
    <name evidence="1" type="ORF">PR048_008129</name>
</gene>
<organism evidence="1 2">
    <name type="scientific">Dryococelus australis</name>
    <dbReference type="NCBI Taxonomy" id="614101"/>
    <lineage>
        <taxon>Eukaryota</taxon>
        <taxon>Metazoa</taxon>
        <taxon>Ecdysozoa</taxon>
        <taxon>Arthropoda</taxon>
        <taxon>Hexapoda</taxon>
        <taxon>Insecta</taxon>
        <taxon>Pterygota</taxon>
        <taxon>Neoptera</taxon>
        <taxon>Polyneoptera</taxon>
        <taxon>Phasmatodea</taxon>
        <taxon>Verophasmatodea</taxon>
        <taxon>Anareolatae</taxon>
        <taxon>Phasmatidae</taxon>
        <taxon>Eurycanthinae</taxon>
        <taxon>Dryococelus</taxon>
    </lineage>
</organism>